<reference evidence="8 9" key="1">
    <citation type="submission" date="2023-06" db="EMBL/GenBank/DDBJ databases">
        <title>Black Yeasts Isolated from many extreme environments.</title>
        <authorList>
            <person name="Coleine C."/>
            <person name="Stajich J.E."/>
            <person name="Selbmann L."/>
        </authorList>
    </citation>
    <scope>NUCLEOTIDE SEQUENCE [LARGE SCALE GENOMIC DNA]</scope>
    <source>
        <strain evidence="8 9">CCFEE 5887</strain>
    </source>
</reference>
<dbReference type="SUPFAM" id="SSF63867">
    <property type="entry name" value="MoeA C-terminal domain-like"/>
    <property type="match status" value="1"/>
</dbReference>
<evidence type="ECO:0000256" key="1">
    <source>
        <dbReference type="ARBA" id="ARBA00005046"/>
    </source>
</evidence>
<keyword evidence="9" id="KW-1185">Reference proteome</keyword>
<dbReference type="InterPro" id="IPR005110">
    <property type="entry name" value="MoeA_linker/N"/>
</dbReference>
<dbReference type="GO" id="GO:0005524">
    <property type="term" value="F:ATP binding"/>
    <property type="evidence" value="ECO:0007669"/>
    <property type="project" value="UniProtKB-UniRule"/>
</dbReference>
<comment type="similarity">
    <text evidence="3">In the C-terminal section; belongs to the MoeA family.</text>
</comment>
<comment type="caution">
    <text evidence="8">The sequence shown here is derived from an EMBL/GenBank/DDBJ whole genome shotgun (WGS) entry which is preliminary data.</text>
</comment>
<proteinExistence type="inferred from homology"/>
<dbReference type="Gene3D" id="3.40.980.10">
    <property type="entry name" value="MoaB/Mog-like domain"/>
    <property type="match status" value="2"/>
</dbReference>
<dbReference type="InterPro" id="IPR038987">
    <property type="entry name" value="MoeA-like"/>
</dbReference>
<keyword evidence="5" id="KW-0460">Magnesium</keyword>
<keyword evidence="5" id="KW-0808">Transferase</keyword>
<accession>A0AAV9Q1Y1</accession>
<feature type="region of interest" description="Disordered" evidence="6">
    <location>
        <begin position="197"/>
        <end position="275"/>
    </location>
</feature>
<dbReference type="GO" id="GO:0005829">
    <property type="term" value="C:cytosol"/>
    <property type="evidence" value="ECO:0007669"/>
    <property type="project" value="TreeGrafter"/>
</dbReference>
<sequence length="745" mass="78440">MSSQPQPLLRPAILIVSDTAAADPSTDKASPILKECFAQDGAGKWAEPIVEIVKDDVLDIQRVVRLWSDNEFGSQSESSTTSGVVNLVITTGGTGFARRDFTPEAIAPLIHRHAPGIVHGMLAASFQVTPFAMMSRPVAGVRNKTIIVTLPGSPKGAKENLQAILKLLPHACLQAAGEDSRTAHAGGVKKLEKDAGVLSGSGSASASVSASQGSDDHSHSHSHSHSHHHHDHDHSHGHGGGHSVPKAHTDPSQRPQPQSNDPRLGATARARSSPYPMLSVSDAVAKILENTPQPVKEVRDLTPDLIGYVIAEDIRAAEAVPAYPASIVDGYAVIVQAPTNTHKDTDTDDLPPTKGVKGIFPVASVSHAQASSMPPPLSPGQIARITTGAPLPLHANAVVMVEDTAIASLTDDKSEEATVEILTDDISVGENIRLPGSDIKLGEIILTKGMQISALGGEIGVLAAAGISRVPVFRKPRVGVMSTGDEVTDISFQGPLRGGMIRDSNRPSLLSLLKGWNLCEDDGDGDGGGVVDLHVARDTPNTELEEKIREAFRTRGLDIIITTGGVSMGELDLLKPTIERQLGGVVHFGRVSMKPGKPTTFASVPFKDSVSGRRGDDDRAHKKLIFGLPGNPASALVTANLFVLPCVQAMAGLEDKKGLERVMVTIRGGRVKCDKARVEYHRVVVSVDGSSGSGRLVATSTGMQRSSRVGSLAAANALLVLPQREGWVEDGAQCEALMMGMVHGF</sequence>
<feature type="compositionally biased region" description="Basic residues" evidence="6">
    <location>
        <begin position="220"/>
        <end position="239"/>
    </location>
</feature>
<dbReference type="Pfam" id="PF03453">
    <property type="entry name" value="MoeA_N"/>
    <property type="match status" value="1"/>
</dbReference>
<dbReference type="PROSITE" id="PS01078">
    <property type="entry name" value="MOCF_BIOSYNTHESIS_1"/>
    <property type="match status" value="1"/>
</dbReference>
<comment type="catalytic activity">
    <reaction evidence="5">
        <text>molybdopterin + ATP + H(+) = adenylyl-molybdopterin + diphosphate</text>
        <dbReference type="Rhea" id="RHEA:31331"/>
        <dbReference type="ChEBI" id="CHEBI:15378"/>
        <dbReference type="ChEBI" id="CHEBI:30616"/>
        <dbReference type="ChEBI" id="CHEBI:33019"/>
        <dbReference type="ChEBI" id="CHEBI:58698"/>
        <dbReference type="ChEBI" id="CHEBI:62727"/>
    </reaction>
</comment>
<dbReference type="GO" id="GO:0006777">
    <property type="term" value="P:Mo-molybdopterin cofactor biosynthetic process"/>
    <property type="evidence" value="ECO:0007669"/>
    <property type="project" value="UniProtKB-UniRule"/>
</dbReference>
<dbReference type="InterPro" id="IPR005111">
    <property type="entry name" value="MoeA_C_domain_IV"/>
</dbReference>
<dbReference type="Gene3D" id="2.40.340.10">
    <property type="entry name" value="MoeA, C-terminal, domain IV"/>
    <property type="match status" value="1"/>
</dbReference>
<feature type="domain" description="MoaB/Mog" evidence="7">
    <location>
        <begin position="12"/>
        <end position="171"/>
    </location>
</feature>
<evidence type="ECO:0000313" key="8">
    <source>
        <dbReference type="EMBL" id="KAK5532327.1"/>
    </source>
</evidence>
<dbReference type="Gene3D" id="2.170.190.11">
    <property type="entry name" value="Molybdopterin biosynthesis moea protein, domain 3"/>
    <property type="match status" value="1"/>
</dbReference>
<dbReference type="PANTHER" id="PTHR10192">
    <property type="entry name" value="MOLYBDOPTERIN BIOSYNTHESIS PROTEIN"/>
    <property type="match status" value="1"/>
</dbReference>
<comment type="cofactor">
    <cofactor evidence="5">
        <name>Mg(2+)</name>
        <dbReference type="ChEBI" id="CHEBI:18420"/>
    </cofactor>
</comment>
<evidence type="ECO:0000256" key="3">
    <source>
        <dbReference type="ARBA" id="ARBA00008339"/>
    </source>
</evidence>
<dbReference type="Proteomes" id="UP001345827">
    <property type="component" value="Unassembled WGS sequence"/>
</dbReference>
<dbReference type="AlphaFoldDB" id="A0AAV9Q1Y1"/>
<feature type="compositionally biased region" description="Polar residues" evidence="6">
    <location>
        <begin position="250"/>
        <end position="261"/>
    </location>
</feature>
<dbReference type="GO" id="GO:0046872">
    <property type="term" value="F:metal ion binding"/>
    <property type="evidence" value="ECO:0007669"/>
    <property type="project" value="UniProtKB-UniRule"/>
</dbReference>
<dbReference type="GO" id="GO:0061599">
    <property type="term" value="F:molybdopterin molybdotransferase activity"/>
    <property type="evidence" value="ECO:0007669"/>
    <property type="project" value="UniProtKB-UniRule"/>
</dbReference>
<dbReference type="EMBL" id="JAXLQG010000015">
    <property type="protein sequence ID" value="KAK5532327.1"/>
    <property type="molecule type" value="Genomic_DNA"/>
</dbReference>
<dbReference type="InterPro" id="IPR036425">
    <property type="entry name" value="MoaB/Mog-like_dom_sf"/>
</dbReference>
<keyword evidence="4 5" id="KW-0501">Molybdenum cofactor biosynthesis</keyword>
<evidence type="ECO:0000256" key="4">
    <source>
        <dbReference type="ARBA" id="ARBA00023150"/>
    </source>
</evidence>
<dbReference type="Pfam" id="PF03454">
    <property type="entry name" value="MoeA_C"/>
    <property type="match status" value="1"/>
</dbReference>
<dbReference type="PANTHER" id="PTHR10192:SF5">
    <property type="entry name" value="GEPHYRIN"/>
    <property type="match status" value="1"/>
</dbReference>
<dbReference type="CDD" id="cd00887">
    <property type="entry name" value="MoeA"/>
    <property type="match status" value="1"/>
</dbReference>
<keyword evidence="5" id="KW-0500">Molybdenum</keyword>
<comment type="pathway">
    <text evidence="1 5">Cofactor biosynthesis; molybdopterin biosynthesis.</text>
</comment>
<dbReference type="SMART" id="SM00852">
    <property type="entry name" value="MoCF_biosynth"/>
    <property type="match status" value="2"/>
</dbReference>
<comment type="similarity">
    <text evidence="2">In the N-terminal section; belongs to the MoaB/Mog family.</text>
</comment>
<evidence type="ECO:0000256" key="6">
    <source>
        <dbReference type="SAM" id="MobiDB-lite"/>
    </source>
</evidence>
<gene>
    <name evidence="8" type="ORF">LTR25_007860</name>
</gene>
<keyword evidence="5" id="KW-0479">Metal-binding</keyword>
<dbReference type="Pfam" id="PF00994">
    <property type="entry name" value="MoCF_biosynth"/>
    <property type="match status" value="2"/>
</dbReference>
<feature type="compositionally biased region" description="Low complexity" evidence="6">
    <location>
        <begin position="197"/>
        <end position="213"/>
    </location>
</feature>
<protein>
    <recommendedName>
        <fullName evidence="7">MoaB/Mog domain-containing protein</fullName>
    </recommendedName>
</protein>
<comment type="similarity">
    <text evidence="5">Belongs to the MoeA family.</text>
</comment>
<organism evidence="8 9">
    <name type="scientific">Vermiconidia calcicola</name>
    <dbReference type="NCBI Taxonomy" id="1690605"/>
    <lineage>
        <taxon>Eukaryota</taxon>
        <taxon>Fungi</taxon>
        <taxon>Dikarya</taxon>
        <taxon>Ascomycota</taxon>
        <taxon>Pezizomycotina</taxon>
        <taxon>Dothideomycetes</taxon>
        <taxon>Dothideomycetidae</taxon>
        <taxon>Mycosphaerellales</taxon>
        <taxon>Extremaceae</taxon>
        <taxon>Vermiconidia</taxon>
    </lineage>
</organism>
<dbReference type="InterPro" id="IPR008284">
    <property type="entry name" value="MoCF_biosynth_CS"/>
</dbReference>
<dbReference type="InterPro" id="IPR001453">
    <property type="entry name" value="MoaB/Mog_dom"/>
</dbReference>
<evidence type="ECO:0000313" key="9">
    <source>
        <dbReference type="Proteomes" id="UP001345827"/>
    </source>
</evidence>
<dbReference type="SUPFAM" id="SSF63882">
    <property type="entry name" value="MoeA N-terminal region -like"/>
    <property type="match status" value="1"/>
</dbReference>
<dbReference type="GO" id="GO:0061598">
    <property type="term" value="F:molybdopterin adenylyltransferase activity"/>
    <property type="evidence" value="ECO:0007669"/>
    <property type="project" value="UniProtKB-UniRule"/>
</dbReference>
<dbReference type="PROSITE" id="PS01079">
    <property type="entry name" value="MOCF_BIOSYNTHESIS_2"/>
    <property type="match status" value="1"/>
</dbReference>
<dbReference type="InterPro" id="IPR036688">
    <property type="entry name" value="MoeA_C_domain_IV_sf"/>
</dbReference>
<name>A0AAV9Q1Y1_9PEZI</name>
<evidence type="ECO:0000256" key="5">
    <source>
        <dbReference type="RuleBase" id="RU365090"/>
    </source>
</evidence>
<dbReference type="Gene3D" id="3.90.105.10">
    <property type="entry name" value="Molybdopterin biosynthesis moea protein, domain 2"/>
    <property type="match status" value="1"/>
</dbReference>
<comment type="catalytic activity">
    <reaction evidence="5">
        <text>adenylyl-molybdopterin + molybdate = Mo-molybdopterin + AMP + H(+)</text>
        <dbReference type="Rhea" id="RHEA:35047"/>
        <dbReference type="ChEBI" id="CHEBI:15378"/>
        <dbReference type="ChEBI" id="CHEBI:36264"/>
        <dbReference type="ChEBI" id="CHEBI:62727"/>
        <dbReference type="ChEBI" id="CHEBI:71302"/>
        <dbReference type="ChEBI" id="CHEBI:456215"/>
    </reaction>
</comment>
<dbReference type="SUPFAM" id="SSF53218">
    <property type="entry name" value="Molybdenum cofactor biosynthesis proteins"/>
    <property type="match status" value="2"/>
</dbReference>
<feature type="domain" description="MoaB/Mog" evidence="7">
    <location>
        <begin position="479"/>
        <end position="649"/>
    </location>
</feature>
<dbReference type="CDD" id="cd00886">
    <property type="entry name" value="MogA_MoaB"/>
    <property type="match status" value="1"/>
</dbReference>
<evidence type="ECO:0000259" key="7">
    <source>
        <dbReference type="SMART" id="SM00852"/>
    </source>
</evidence>
<comment type="function">
    <text evidence="5">Catalyzes two steps in the biosynthesis of the molybdenum cofactor. In the first step, molybdopterin is adenylated. Subsequently, molybdate is inserted into adenylated molybdopterin and AMP is released.</text>
</comment>
<dbReference type="InterPro" id="IPR036135">
    <property type="entry name" value="MoeA_linker/N_sf"/>
</dbReference>
<evidence type="ECO:0000256" key="2">
    <source>
        <dbReference type="ARBA" id="ARBA00007589"/>
    </source>
</evidence>